<feature type="domain" description="Amidase" evidence="2">
    <location>
        <begin position="232"/>
        <end position="390"/>
    </location>
</feature>
<dbReference type="SUPFAM" id="SSF75304">
    <property type="entry name" value="Amidase signature (AS) enzymes"/>
    <property type="match status" value="1"/>
</dbReference>
<dbReference type="Pfam" id="PF26053">
    <property type="entry name" value="DUF8016"/>
    <property type="match status" value="1"/>
</dbReference>
<evidence type="ECO:0000259" key="3">
    <source>
        <dbReference type="Pfam" id="PF26053"/>
    </source>
</evidence>
<evidence type="ECO:0000313" key="5">
    <source>
        <dbReference type="Proteomes" id="UP000325780"/>
    </source>
</evidence>
<evidence type="ECO:0000313" key="4">
    <source>
        <dbReference type="EMBL" id="KAE8154100.1"/>
    </source>
</evidence>
<accession>A0A5N6U6C2</accession>
<dbReference type="InterPro" id="IPR023631">
    <property type="entry name" value="Amidase_dom"/>
</dbReference>
<dbReference type="EMBL" id="ML742032">
    <property type="protein sequence ID" value="KAE8154100.1"/>
    <property type="molecule type" value="Genomic_DNA"/>
</dbReference>
<protein>
    <submittedName>
        <fullName evidence="4">Amidase family protein</fullName>
    </submittedName>
</protein>
<dbReference type="AlphaFoldDB" id="A0A5N6U6C2"/>
<dbReference type="Pfam" id="PF01425">
    <property type="entry name" value="Amidase"/>
    <property type="match status" value="1"/>
</dbReference>
<keyword evidence="5" id="KW-1185">Reference proteome</keyword>
<dbReference type="InterPro" id="IPR058329">
    <property type="entry name" value="Arp1_N"/>
</dbReference>
<dbReference type="Gene3D" id="3.90.1300.10">
    <property type="entry name" value="Amidase signature (AS) domain"/>
    <property type="match status" value="1"/>
</dbReference>
<gene>
    <name evidence="4" type="ORF">BDV25DRAFT_1510</name>
</gene>
<dbReference type="OrthoDB" id="5423360at2759"/>
<feature type="signal peptide" evidence="1">
    <location>
        <begin position="1"/>
        <end position="19"/>
    </location>
</feature>
<evidence type="ECO:0000256" key="1">
    <source>
        <dbReference type="SAM" id="SignalP"/>
    </source>
</evidence>
<reference evidence="4 5" key="1">
    <citation type="submission" date="2019-04" db="EMBL/GenBank/DDBJ databases">
        <title>Friends and foes A comparative genomics study of 23 Aspergillus species from section Flavi.</title>
        <authorList>
            <consortium name="DOE Joint Genome Institute"/>
            <person name="Kjaerbolling I."/>
            <person name="Vesth T."/>
            <person name="Frisvad J.C."/>
            <person name="Nybo J.L."/>
            <person name="Theobald S."/>
            <person name="Kildgaard S."/>
            <person name="Isbrandt T."/>
            <person name="Kuo A."/>
            <person name="Sato A."/>
            <person name="Lyhne E.K."/>
            <person name="Kogle M.E."/>
            <person name="Wiebenga A."/>
            <person name="Kun R.S."/>
            <person name="Lubbers R.J."/>
            <person name="Makela M.R."/>
            <person name="Barry K."/>
            <person name="Chovatia M."/>
            <person name="Clum A."/>
            <person name="Daum C."/>
            <person name="Haridas S."/>
            <person name="He G."/>
            <person name="LaButti K."/>
            <person name="Lipzen A."/>
            <person name="Mondo S."/>
            <person name="Riley R."/>
            <person name="Salamov A."/>
            <person name="Simmons B.A."/>
            <person name="Magnuson J.K."/>
            <person name="Henrissat B."/>
            <person name="Mortensen U.H."/>
            <person name="Larsen T.O."/>
            <person name="Devries R.P."/>
            <person name="Grigoriev I.V."/>
            <person name="Machida M."/>
            <person name="Baker S.E."/>
            <person name="Andersen M.R."/>
        </authorList>
    </citation>
    <scope>NUCLEOTIDE SEQUENCE [LARGE SCALE GENOMIC DNA]</scope>
    <source>
        <strain evidence="4 5">IBT 18842</strain>
    </source>
</reference>
<keyword evidence="1" id="KW-0732">Signal</keyword>
<dbReference type="PANTHER" id="PTHR46310">
    <property type="entry name" value="AMIDASE 1"/>
    <property type="match status" value="1"/>
</dbReference>
<feature type="chain" id="PRO_5025006478" evidence="1">
    <location>
        <begin position="20"/>
        <end position="682"/>
    </location>
</feature>
<evidence type="ECO:0000259" key="2">
    <source>
        <dbReference type="Pfam" id="PF01425"/>
    </source>
</evidence>
<sequence>MHPLKYIILGLLAACGLQARQVAIQSLDQRLQGGIVYELGKNTYLANDKHPRSWLKLTEEKHPHLVSATPFAITVIVVNQSVITEDCLNTIITSYIAKDDVFIREFLSAIYLTASHPSPTIEPSAVQFLLNSGAKAVLVDSDVLNRDLDALVPIKLTSGKPLPPGPYTGMVGNGTIHIYDTYRLYTDEYQSFVTGTYPSNDGTGSFTAVDRMSSRLRAPMIPVPSRIHTWGDSRPLAGQRIAVKDLYDMKGVQTSAGSKAWVHVTPIANSTAVAIQRLVDLGAVPIGKLKMAQFASGANPWDWTDVQHPFNPRGDGYLTCAVSSSGGGCSLAAYDWIDAAIGSDTGVSMRRPAAVSGVFGNRPSQGMVSLEGMIPQAWAQDTAGVFGRDPVKWARFAKAWYTAELYQNESISGLAPLSVPDTMAFPSQILYPDEYFPLLNPAAQAILDSTLTKMTKTFNMTIKHTNFSATVMNSNIYSDTKDNWERIMMSSATLIVWTNYVAVAEPLISTWAKQNDGRFPPVDPQWRSEWVQFNGSVTNQSAYNEALRNKRISVDWFEENILTETANSCSESVMICDVGTQGLSSYREKALNEGPNATFLGYLPAGAATSCGAICAVFGCVDFTIPLGQVPYKSPVTKVTEQLPVSINMIVRRGCDFVMFNFIEKMAEAGIVRTVKTGKTAF</sequence>
<feature type="domain" description="Scytalone dehydratase-like protein Arp1 N-terminal" evidence="3">
    <location>
        <begin position="49"/>
        <end position="183"/>
    </location>
</feature>
<dbReference type="Proteomes" id="UP000325780">
    <property type="component" value="Unassembled WGS sequence"/>
</dbReference>
<organism evidence="4 5">
    <name type="scientific">Aspergillus avenaceus</name>
    <dbReference type="NCBI Taxonomy" id="36643"/>
    <lineage>
        <taxon>Eukaryota</taxon>
        <taxon>Fungi</taxon>
        <taxon>Dikarya</taxon>
        <taxon>Ascomycota</taxon>
        <taxon>Pezizomycotina</taxon>
        <taxon>Eurotiomycetes</taxon>
        <taxon>Eurotiomycetidae</taxon>
        <taxon>Eurotiales</taxon>
        <taxon>Aspergillaceae</taxon>
        <taxon>Aspergillus</taxon>
        <taxon>Aspergillus subgen. Circumdati</taxon>
    </lineage>
</organism>
<dbReference type="InterPro" id="IPR036928">
    <property type="entry name" value="AS_sf"/>
</dbReference>
<proteinExistence type="predicted"/>
<dbReference type="PANTHER" id="PTHR46310:SF7">
    <property type="entry name" value="AMIDASE 1"/>
    <property type="match status" value="1"/>
</dbReference>
<name>A0A5N6U6C2_ASPAV</name>